<protein>
    <submittedName>
        <fullName evidence="1">Uncharacterized protein</fullName>
    </submittedName>
</protein>
<name>A0A702A7N8_SALTM</name>
<organism evidence="1">
    <name type="scientific">Salmonella typhimurium</name>
    <dbReference type="NCBI Taxonomy" id="90371"/>
    <lineage>
        <taxon>Bacteria</taxon>
        <taxon>Pseudomonadati</taxon>
        <taxon>Pseudomonadota</taxon>
        <taxon>Gammaproteobacteria</taxon>
        <taxon>Enterobacterales</taxon>
        <taxon>Enterobacteriaceae</taxon>
        <taxon>Salmonella</taxon>
    </lineage>
</organism>
<reference evidence="1" key="1">
    <citation type="journal article" date="2018" name="Genome Biol.">
        <title>SKESA: strategic k-mer extension for scrupulous assemblies.</title>
        <authorList>
            <person name="Souvorov A."/>
            <person name="Agarwala R."/>
            <person name="Lipman D.J."/>
        </authorList>
    </citation>
    <scope>NUCLEOTIDE SEQUENCE</scope>
    <source>
        <strain evidence="1">IVB 5560</strain>
    </source>
</reference>
<proteinExistence type="predicted"/>
<accession>A0A702A7N8</accession>
<dbReference type="EMBL" id="DAAMGX010000015">
    <property type="protein sequence ID" value="HAC6618622.1"/>
    <property type="molecule type" value="Genomic_DNA"/>
</dbReference>
<sequence>MMAGGYAACQPARKTMQAAACGRKDLRRASRRSTSFSPLTQMAYTDCGFTFPSEYIDVCI</sequence>
<comment type="caution">
    <text evidence="1">The sequence shown here is derived from an EMBL/GenBank/DDBJ whole genome shotgun (WGS) entry which is preliminary data.</text>
</comment>
<evidence type="ECO:0000313" key="1">
    <source>
        <dbReference type="EMBL" id="HAC6618622.1"/>
    </source>
</evidence>
<reference evidence="1" key="2">
    <citation type="submission" date="2018-07" db="EMBL/GenBank/DDBJ databases">
        <authorList>
            <consortium name="NCBI Pathogen Detection Project"/>
        </authorList>
    </citation>
    <scope>NUCLEOTIDE SEQUENCE</scope>
    <source>
        <strain evidence="1">IVB 5560</strain>
    </source>
</reference>
<dbReference type="AlphaFoldDB" id="A0A702A7N8"/>
<gene>
    <name evidence="1" type="ORF">G0C34_19960</name>
</gene>